<dbReference type="InterPro" id="IPR017520">
    <property type="entry name" value="CHP03086"/>
</dbReference>
<comment type="caution">
    <text evidence="2">The sequence shown here is derived from an EMBL/GenBank/DDBJ whole genome shotgun (WGS) entry which is preliminary data.</text>
</comment>
<sequence length="188" mass="19817">MYVAPAATCLQEVVRDIEPDQLGTPTPCPDYDVRGLINHLLFWGPSLEGAARKETVPPPAESEHDLGLTAADLLAQLDRTAKAWSEPGAWNGVTHMGGPTELPAALVGGMIATEFIVHGWDLATATGQSITPPDDLLDYLLDEVGKTAEQARQMGVYGPEVAVPATAPKLSRLLGLTGRDPGWTANGG</sequence>
<feature type="domain" description="Mycothiol-dependent maleylpyruvate isomerase metal-binding" evidence="1">
    <location>
        <begin position="5"/>
        <end position="123"/>
    </location>
</feature>
<accession>A0ABX1JGB9</accession>
<reference evidence="2 3" key="1">
    <citation type="submission" date="2020-04" db="EMBL/GenBank/DDBJ databases">
        <title>Novel species.</title>
        <authorList>
            <person name="Teo W.F.A."/>
            <person name="Lipun K."/>
            <person name="Srisuk N."/>
            <person name="Duangmal K."/>
        </authorList>
    </citation>
    <scope>NUCLEOTIDE SEQUENCE [LARGE SCALE GENOMIC DNA]</scope>
    <source>
        <strain evidence="2 3">K13G38</strain>
    </source>
</reference>
<proteinExistence type="predicted"/>
<gene>
    <name evidence="2" type="ORF">HFP15_38970</name>
</gene>
<dbReference type="EMBL" id="JAAXLS010000068">
    <property type="protein sequence ID" value="NKQ58842.1"/>
    <property type="molecule type" value="Genomic_DNA"/>
</dbReference>
<keyword evidence="3" id="KW-1185">Reference proteome</keyword>
<protein>
    <submittedName>
        <fullName evidence="2">TIGR03086 family protein</fullName>
    </submittedName>
</protein>
<dbReference type="Gene3D" id="1.20.120.450">
    <property type="entry name" value="dinb family like domain"/>
    <property type="match status" value="1"/>
</dbReference>
<dbReference type="InterPro" id="IPR034660">
    <property type="entry name" value="DinB/YfiT-like"/>
</dbReference>
<dbReference type="NCBIfam" id="TIGR03083">
    <property type="entry name" value="maleylpyruvate isomerase family mycothiol-dependent enzyme"/>
    <property type="match status" value="1"/>
</dbReference>
<evidence type="ECO:0000313" key="3">
    <source>
        <dbReference type="Proteomes" id="UP000715441"/>
    </source>
</evidence>
<name>A0ABX1JGB9_9PSEU</name>
<evidence type="ECO:0000313" key="2">
    <source>
        <dbReference type="EMBL" id="NKQ58842.1"/>
    </source>
</evidence>
<dbReference type="RefSeq" id="WP_168523056.1">
    <property type="nucleotide sequence ID" value="NZ_JAAXLS010000068.1"/>
</dbReference>
<dbReference type="NCBIfam" id="TIGR03086">
    <property type="entry name" value="TIGR03086 family metal-binding protein"/>
    <property type="match status" value="1"/>
</dbReference>
<organism evidence="2 3">
    <name type="scientific">Amycolatopsis acididurans</name>
    <dbReference type="NCBI Taxonomy" id="2724524"/>
    <lineage>
        <taxon>Bacteria</taxon>
        <taxon>Bacillati</taxon>
        <taxon>Actinomycetota</taxon>
        <taxon>Actinomycetes</taxon>
        <taxon>Pseudonocardiales</taxon>
        <taxon>Pseudonocardiaceae</taxon>
        <taxon>Amycolatopsis</taxon>
    </lineage>
</organism>
<dbReference type="Proteomes" id="UP000715441">
    <property type="component" value="Unassembled WGS sequence"/>
</dbReference>
<dbReference type="InterPro" id="IPR017517">
    <property type="entry name" value="Maleyloyr_isom"/>
</dbReference>
<dbReference type="InterPro" id="IPR024344">
    <property type="entry name" value="MDMPI_metal-binding"/>
</dbReference>
<dbReference type="Pfam" id="PF11716">
    <property type="entry name" value="MDMPI_N"/>
    <property type="match status" value="1"/>
</dbReference>
<dbReference type="SUPFAM" id="SSF109854">
    <property type="entry name" value="DinB/YfiT-like putative metalloenzymes"/>
    <property type="match status" value="1"/>
</dbReference>
<evidence type="ECO:0000259" key="1">
    <source>
        <dbReference type="Pfam" id="PF11716"/>
    </source>
</evidence>